<dbReference type="AlphaFoldDB" id="A0A4Y2HU41"/>
<dbReference type="OrthoDB" id="6429740at2759"/>
<evidence type="ECO:0000313" key="1">
    <source>
        <dbReference type="EMBL" id="GBM68860.1"/>
    </source>
</evidence>
<name>A0A4Y2HU41_ARAVE</name>
<proteinExistence type="predicted"/>
<reference evidence="1 2" key="1">
    <citation type="journal article" date="2019" name="Sci. Rep.">
        <title>Orb-weaving spider Araneus ventricosus genome elucidates the spidroin gene catalogue.</title>
        <authorList>
            <person name="Kono N."/>
            <person name="Nakamura H."/>
            <person name="Ohtoshi R."/>
            <person name="Moran D.A.P."/>
            <person name="Shinohara A."/>
            <person name="Yoshida Y."/>
            <person name="Fujiwara M."/>
            <person name="Mori M."/>
            <person name="Tomita M."/>
            <person name="Arakawa K."/>
        </authorList>
    </citation>
    <scope>NUCLEOTIDE SEQUENCE [LARGE SCALE GENOMIC DNA]</scope>
</reference>
<dbReference type="Pfam" id="PF03564">
    <property type="entry name" value="DUF1759"/>
    <property type="match status" value="1"/>
</dbReference>
<protein>
    <submittedName>
        <fullName evidence="1">Uncharacterized protein</fullName>
    </submittedName>
</protein>
<dbReference type="InterPro" id="IPR005312">
    <property type="entry name" value="DUF1759"/>
</dbReference>
<organism evidence="1 2">
    <name type="scientific">Araneus ventricosus</name>
    <name type="common">Orbweaver spider</name>
    <name type="synonym">Epeira ventricosa</name>
    <dbReference type="NCBI Taxonomy" id="182803"/>
    <lineage>
        <taxon>Eukaryota</taxon>
        <taxon>Metazoa</taxon>
        <taxon>Ecdysozoa</taxon>
        <taxon>Arthropoda</taxon>
        <taxon>Chelicerata</taxon>
        <taxon>Arachnida</taxon>
        <taxon>Araneae</taxon>
        <taxon>Araneomorphae</taxon>
        <taxon>Entelegynae</taxon>
        <taxon>Araneoidea</taxon>
        <taxon>Araneidae</taxon>
        <taxon>Araneus</taxon>
    </lineage>
</organism>
<sequence>MVKTQESRESLKIEDYSKSDISGLSSLRLPRLELPTFDGDLGTWLTFRGVFTATIDTNKHLSEAAKFGYLIGALKGDSVKLVSGFSMSGKCYKEAWEILTNRYDNRRNLVYALLSKFINVKPIEVNNPKSVFEVLDTSQVAILVCGKLATNLACQECKLETSLI</sequence>
<comment type="caution">
    <text evidence="1">The sequence shown here is derived from an EMBL/GenBank/DDBJ whole genome shotgun (WGS) entry which is preliminary data.</text>
</comment>
<dbReference type="PANTHER" id="PTHR22954">
    <property type="entry name" value="RETROVIRAL PROTEASE-RELATED"/>
    <property type="match status" value="1"/>
</dbReference>
<evidence type="ECO:0000313" key="2">
    <source>
        <dbReference type="Proteomes" id="UP000499080"/>
    </source>
</evidence>
<keyword evidence="2" id="KW-1185">Reference proteome</keyword>
<dbReference type="PANTHER" id="PTHR22954:SF3">
    <property type="entry name" value="PROTEIN CBG08539"/>
    <property type="match status" value="1"/>
</dbReference>
<gene>
    <name evidence="1" type="ORF">AVEN_261833_1</name>
</gene>
<accession>A0A4Y2HU41</accession>
<dbReference type="Proteomes" id="UP000499080">
    <property type="component" value="Unassembled WGS sequence"/>
</dbReference>
<dbReference type="EMBL" id="BGPR01002166">
    <property type="protein sequence ID" value="GBM68860.1"/>
    <property type="molecule type" value="Genomic_DNA"/>
</dbReference>